<organism evidence="1 2">
    <name type="scientific">Pseudacidovorax intermedius</name>
    <dbReference type="NCBI Taxonomy" id="433924"/>
    <lineage>
        <taxon>Bacteria</taxon>
        <taxon>Pseudomonadati</taxon>
        <taxon>Pseudomonadota</taxon>
        <taxon>Betaproteobacteria</taxon>
        <taxon>Burkholderiales</taxon>
        <taxon>Comamonadaceae</taxon>
        <taxon>Pseudacidovorax</taxon>
    </lineage>
</organism>
<dbReference type="EMBL" id="LDSL01000108">
    <property type="protein sequence ID" value="KTT17970.1"/>
    <property type="molecule type" value="Genomic_DNA"/>
</dbReference>
<accession>A0A147GQD9</accession>
<comment type="caution">
    <text evidence="1">The sequence shown here is derived from an EMBL/GenBank/DDBJ whole genome shotgun (WGS) entry which is preliminary data.</text>
</comment>
<dbReference type="SUPFAM" id="SSF54001">
    <property type="entry name" value="Cysteine proteinases"/>
    <property type="match status" value="1"/>
</dbReference>
<dbReference type="RefSeq" id="WP_058643067.1">
    <property type="nucleotide sequence ID" value="NZ_LDSL01000108.1"/>
</dbReference>
<sequence length="131" mass="14528">MTPEQFAARAVGVPWVRWRSDWQAMDCFGLIVLYHRHVLSIELGEVPQTDIAAGFAAAPGWRECGRGAGATCFMAWRDGAPQHCGVLLPGDMLLHAEANEIHPPGSVRVTRLAVAERAYGLLRFYRYHPPC</sequence>
<name>A0A147GQD9_9BURK</name>
<dbReference type="Proteomes" id="UP000072741">
    <property type="component" value="Unassembled WGS sequence"/>
</dbReference>
<evidence type="ECO:0000313" key="2">
    <source>
        <dbReference type="Proteomes" id="UP000072741"/>
    </source>
</evidence>
<reference evidence="1 2" key="1">
    <citation type="journal article" date="2016" name="Front. Microbiol.">
        <title>Genomic Resource of Rice Seed Associated Bacteria.</title>
        <authorList>
            <person name="Midha S."/>
            <person name="Bansal K."/>
            <person name="Sharma S."/>
            <person name="Kumar N."/>
            <person name="Patil P.P."/>
            <person name="Chaudhry V."/>
            <person name="Patil P.B."/>
        </authorList>
    </citation>
    <scope>NUCLEOTIDE SEQUENCE [LARGE SCALE GENOMIC DNA]</scope>
    <source>
        <strain evidence="1 2">NS331</strain>
    </source>
</reference>
<keyword evidence="2" id="KW-1185">Reference proteome</keyword>
<dbReference type="Gene3D" id="3.90.1720.10">
    <property type="entry name" value="endopeptidase domain like (from Nostoc punctiforme)"/>
    <property type="match status" value="1"/>
</dbReference>
<dbReference type="AlphaFoldDB" id="A0A147GQD9"/>
<gene>
    <name evidence="1" type="ORF">NS331_16570</name>
</gene>
<proteinExistence type="predicted"/>
<dbReference type="InterPro" id="IPR038765">
    <property type="entry name" value="Papain-like_cys_pep_sf"/>
</dbReference>
<protein>
    <submittedName>
        <fullName evidence="1">Uncharacterized protein</fullName>
    </submittedName>
</protein>
<evidence type="ECO:0000313" key="1">
    <source>
        <dbReference type="EMBL" id="KTT17970.1"/>
    </source>
</evidence>